<evidence type="ECO:0000313" key="2">
    <source>
        <dbReference type="Proteomes" id="UP000706031"/>
    </source>
</evidence>
<comment type="caution">
    <text evidence="1">The sequence shown here is derived from an EMBL/GenBank/DDBJ whole genome shotgun (WGS) entry which is preliminary data.</text>
</comment>
<organism evidence="1 2">
    <name type="scientific">Paenibacillus cucumis</name>
    <name type="common">ex Kampfer et al. 2016</name>
    <dbReference type="NCBI Taxonomy" id="1776858"/>
    <lineage>
        <taxon>Bacteria</taxon>
        <taxon>Bacillati</taxon>
        <taxon>Bacillota</taxon>
        <taxon>Bacilli</taxon>
        <taxon>Bacillales</taxon>
        <taxon>Paenibacillaceae</taxon>
        <taxon>Paenibacillus</taxon>
    </lineage>
</organism>
<gene>
    <name evidence="1" type="ORF">H7T88_18755</name>
</gene>
<dbReference type="EMBL" id="JACLIC010000031">
    <property type="protein sequence ID" value="MBY0205268.1"/>
    <property type="molecule type" value="Genomic_DNA"/>
</dbReference>
<dbReference type="Proteomes" id="UP000706031">
    <property type="component" value="Unassembled WGS sequence"/>
</dbReference>
<reference evidence="1 2" key="1">
    <citation type="submission" date="2020-08" db="EMBL/GenBank/DDBJ databases">
        <title>Fungal Genomes of the International Space Station.</title>
        <authorList>
            <person name="Seuylemezian A."/>
            <person name="Singh N.K."/>
            <person name="Wood J."/>
            <person name="Venkateswaran K."/>
        </authorList>
    </citation>
    <scope>NUCLEOTIDE SEQUENCE [LARGE SCALE GENOMIC DNA]</scope>
    <source>
        <strain evidence="1 2">S/N-304-OC-R4</strain>
    </source>
</reference>
<evidence type="ECO:0000313" key="1">
    <source>
        <dbReference type="EMBL" id="MBY0205268.1"/>
    </source>
</evidence>
<sequence>MRAIQIKDYSPATVSAVESFTGSERVEHRRHIMAGQDAIQVKIRGVCGHINLYRGDWLVRSELTGWCKYRDYEFKQRYEEGAHG</sequence>
<accession>A0ABS7KM71</accession>
<name>A0ABS7KM71_9BACL</name>
<protein>
    <submittedName>
        <fullName evidence="1">Uncharacterized protein</fullName>
    </submittedName>
</protein>
<keyword evidence="2" id="KW-1185">Reference proteome</keyword>
<proteinExistence type="predicted"/>